<name>A0A3S3NZZ7_9ACAR</name>
<dbReference type="AlphaFoldDB" id="A0A3S3NZZ7"/>
<dbReference type="GO" id="GO:0043122">
    <property type="term" value="P:regulation of canonical NF-kappaB signal transduction"/>
    <property type="evidence" value="ECO:0007669"/>
    <property type="project" value="TreeGrafter"/>
</dbReference>
<dbReference type="Proteomes" id="UP000285301">
    <property type="component" value="Unassembled WGS sequence"/>
</dbReference>
<organism evidence="7 9">
    <name type="scientific">Dinothrombium tinctorium</name>
    <dbReference type="NCBI Taxonomy" id="1965070"/>
    <lineage>
        <taxon>Eukaryota</taxon>
        <taxon>Metazoa</taxon>
        <taxon>Ecdysozoa</taxon>
        <taxon>Arthropoda</taxon>
        <taxon>Chelicerata</taxon>
        <taxon>Arachnida</taxon>
        <taxon>Acari</taxon>
        <taxon>Acariformes</taxon>
        <taxon>Trombidiformes</taxon>
        <taxon>Prostigmata</taxon>
        <taxon>Anystina</taxon>
        <taxon>Parasitengona</taxon>
        <taxon>Trombidioidea</taxon>
        <taxon>Trombidiidae</taxon>
        <taxon>Dinothrombium</taxon>
    </lineage>
</organism>
<proteinExistence type="predicted"/>
<dbReference type="Pfam" id="PF13445">
    <property type="entry name" value="zf-RING_UBOX"/>
    <property type="match status" value="1"/>
</dbReference>
<evidence type="ECO:0000256" key="1">
    <source>
        <dbReference type="ARBA" id="ARBA00022723"/>
    </source>
</evidence>
<dbReference type="SMART" id="SM00184">
    <property type="entry name" value="RING"/>
    <property type="match status" value="1"/>
</dbReference>
<dbReference type="PROSITE" id="PS50089">
    <property type="entry name" value="ZF_RING_2"/>
    <property type="match status" value="1"/>
</dbReference>
<comment type="caution">
    <text evidence="7">The sequence shown here is derived from an EMBL/GenBank/DDBJ whole genome shotgun (WGS) entry which is preliminary data.</text>
</comment>
<keyword evidence="3" id="KW-0862">Zinc</keyword>
<accession>A0A3S3NZZ7</accession>
<evidence type="ECO:0000256" key="3">
    <source>
        <dbReference type="ARBA" id="ARBA00022833"/>
    </source>
</evidence>
<dbReference type="InterPro" id="IPR027370">
    <property type="entry name" value="Znf-RING_euk"/>
</dbReference>
<evidence type="ECO:0000256" key="4">
    <source>
        <dbReference type="PROSITE-ProRule" id="PRU00175"/>
    </source>
</evidence>
<dbReference type="EMBL" id="NCKU01002648">
    <property type="protein sequence ID" value="RWS09103.1"/>
    <property type="molecule type" value="Genomic_DNA"/>
</dbReference>
<dbReference type="InterPro" id="IPR001841">
    <property type="entry name" value="Znf_RING"/>
</dbReference>
<keyword evidence="1" id="KW-0479">Metal-binding</keyword>
<evidence type="ECO:0000313" key="7">
    <source>
        <dbReference type="EMBL" id="RWS09167.1"/>
    </source>
</evidence>
<evidence type="ECO:0000313" key="8">
    <source>
        <dbReference type="EMBL" id="RWS09173.1"/>
    </source>
</evidence>
<keyword evidence="2 4" id="KW-0863">Zinc-finger</keyword>
<evidence type="ECO:0000259" key="5">
    <source>
        <dbReference type="PROSITE" id="PS50089"/>
    </source>
</evidence>
<dbReference type="SUPFAM" id="SSF57850">
    <property type="entry name" value="RING/U-box"/>
    <property type="match status" value="1"/>
</dbReference>
<dbReference type="PANTHER" id="PTHR10131:SF157">
    <property type="entry name" value="RECEPTOR-ASSOCIATED FACTOR, PUTATIVE-RELATED"/>
    <property type="match status" value="1"/>
</dbReference>
<dbReference type="STRING" id="1965070.A0A3S3NZZ7"/>
<dbReference type="PANTHER" id="PTHR10131">
    <property type="entry name" value="TNF RECEPTOR ASSOCIATED FACTOR"/>
    <property type="match status" value="1"/>
</dbReference>
<dbReference type="InterPro" id="IPR013083">
    <property type="entry name" value="Znf_RING/FYVE/PHD"/>
</dbReference>
<keyword evidence="9" id="KW-1185">Reference proteome</keyword>
<protein>
    <submittedName>
        <fullName evidence="7">E3 ubiquitin-protein ligase NRDP1-like isoform X1</fullName>
    </submittedName>
</protein>
<dbReference type="InterPro" id="IPR017907">
    <property type="entry name" value="Znf_RING_CS"/>
</dbReference>
<reference evidence="7 9" key="1">
    <citation type="journal article" date="2018" name="Gigascience">
        <title>Genomes of trombidid mites reveal novel predicted allergens and laterally-transferred genes associated with secondary metabolism.</title>
        <authorList>
            <person name="Dong X."/>
            <person name="Chaisiri K."/>
            <person name="Xia D."/>
            <person name="Armstrong S.D."/>
            <person name="Fang Y."/>
            <person name="Donnelly M.J."/>
            <person name="Kadowaki T."/>
            <person name="McGarry J.W."/>
            <person name="Darby A.C."/>
            <person name="Makepeace B.L."/>
        </authorList>
    </citation>
    <scope>NUCLEOTIDE SEQUENCE [LARGE SCALE GENOMIC DNA]</scope>
    <source>
        <strain evidence="7">UoL-WK</strain>
    </source>
</reference>
<evidence type="ECO:0000256" key="2">
    <source>
        <dbReference type="ARBA" id="ARBA00022771"/>
    </source>
</evidence>
<evidence type="ECO:0000313" key="6">
    <source>
        <dbReference type="EMBL" id="RWS09103.1"/>
    </source>
</evidence>
<feature type="domain" description="RING-type" evidence="5">
    <location>
        <begin position="56"/>
        <end position="94"/>
    </location>
</feature>
<dbReference type="EMBL" id="NCKU01002627">
    <property type="protein sequence ID" value="RWS09167.1"/>
    <property type="molecule type" value="Genomic_DNA"/>
</dbReference>
<dbReference type="GO" id="GO:0008270">
    <property type="term" value="F:zinc ion binding"/>
    <property type="evidence" value="ECO:0007669"/>
    <property type="project" value="UniProtKB-KW"/>
</dbReference>
<gene>
    <name evidence="8" type="ORF">B4U79_17713</name>
    <name evidence="7" type="ORF">B4U79_17715</name>
    <name evidence="6" type="ORF">B4U79_17725</name>
</gene>
<sequence>MFALPFYKYSLQEVVDPVESRTDANINATTMFTRVDVGYEPNRFVNLADFSDELSCPICFGIFREPVVTACRHVFCKSCIKMWSMKSMTCPVDRRKLTMLYRPPIVVEKMINKLLIKCDYEHFGCEEIVELPLLEQHTKCCHFKPRSKLNRFFHRIFD</sequence>
<evidence type="ECO:0000313" key="9">
    <source>
        <dbReference type="Proteomes" id="UP000285301"/>
    </source>
</evidence>
<dbReference type="OrthoDB" id="6477069at2759"/>
<dbReference type="Gene3D" id="3.30.40.10">
    <property type="entry name" value="Zinc/RING finger domain, C3HC4 (zinc finger)"/>
    <property type="match status" value="2"/>
</dbReference>
<dbReference type="PROSITE" id="PS00518">
    <property type="entry name" value="ZF_RING_1"/>
    <property type="match status" value="1"/>
</dbReference>
<reference evidence="7" key="2">
    <citation type="submission" date="2018-11" db="EMBL/GenBank/DDBJ databases">
        <title>Trombidioid mite genomics.</title>
        <authorList>
            <person name="Dong X."/>
        </authorList>
    </citation>
    <scope>NUCLEOTIDE SEQUENCE</scope>
    <source>
        <strain evidence="7">UoL-WK</strain>
    </source>
</reference>
<dbReference type="EMBL" id="NCKU01002626">
    <property type="protein sequence ID" value="RWS09173.1"/>
    <property type="molecule type" value="Genomic_DNA"/>
</dbReference>